<feature type="compositionally biased region" description="Basic and acidic residues" evidence="1">
    <location>
        <begin position="263"/>
        <end position="306"/>
    </location>
</feature>
<sequence>MTCRIFSAASLVLFTTALILLVIVCLQTDLLIQTYTEDCSEEKGLPKVEHQATLGPFKGCLDSGGMGSQCGRVDGNCNIQGVSKYNFTECDDKSLQPQENEGGVYPYGQLCRVHISMEVIVIVACVFLFVCVVLQALSLSNISAKQCDRLTVIFGAVGGVCALVFLAFFGALPELAKNLGAESIGDYVSFSYERGGMFWQTLVAVGAIWVAVVSVCVCGCCCRKDSYNESSGGERGGKGNKNRQDKVEEIDPEKGDTEDEIDQSQKKEKGSEKEKQEEKPEDNRPNQVEVPEKEKDEEDKRRKGSPEEDDQEAPLPVIASLPLMLAAGTKSVKETHAYGWYGYDDPRRKGEKGEMSFATFSITSAKISGAGRDVVGPFTISGTVVQSGDGAVCKFLKKYEGKHNVDYEGSISENTSQIAIAGKWRLSNDPGYAGAFELFCLK</sequence>
<feature type="transmembrane region" description="Helical" evidence="2">
    <location>
        <begin position="150"/>
        <end position="172"/>
    </location>
</feature>
<evidence type="ECO:0000313" key="3">
    <source>
        <dbReference type="EMBL" id="CUC09663.1"/>
    </source>
</evidence>
<dbReference type="VEuPathDB" id="CryptoDB:Cvel_22413"/>
<evidence type="ECO:0000256" key="1">
    <source>
        <dbReference type="SAM" id="MobiDB-lite"/>
    </source>
</evidence>
<feature type="compositionally biased region" description="Basic and acidic residues" evidence="1">
    <location>
        <begin position="242"/>
        <end position="255"/>
    </location>
</feature>
<protein>
    <submittedName>
        <fullName evidence="3">Uncharacterized protein</fullName>
    </submittedName>
</protein>
<feature type="transmembrane region" description="Helical" evidence="2">
    <location>
        <begin position="119"/>
        <end position="138"/>
    </location>
</feature>
<organism evidence="3">
    <name type="scientific">Chromera velia CCMP2878</name>
    <dbReference type="NCBI Taxonomy" id="1169474"/>
    <lineage>
        <taxon>Eukaryota</taxon>
        <taxon>Sar</taxon>
        <taxon>Alveolata</taxon>
        <taxon>Colpodellida</taxon>
        <taxon>Chromeraceae</taxon>
        <taxon>Chromera</taxon>
    </lineage>
</organism>
<feature type="transmembrane region" description="Helical" evidence="2">
    <location>
        <begin position="197"/>
        <end position="222"/>
    </location>
</feature>
<reference evidence="3" key="1">
    <citation type="submission" date="2014-11" db="EMBL/GenBank/DDBJ databases">
        <title>Molecular phylogeny of cliff fern family Woodsiaceae with morphological implications.</title>
        <authorList>
            <person name="Shao Y.-Z."/>
            <person name="Wei R."/>
            <person name="Zhang X.-C."/>
        </authorList>
    </citation>
    <scope>NUCLEOTIDE SEQUENCE</scope>
</reference>
<proteinExistence type="predicted"/>
<dbReference type="EMBL" id="CDMZ01001324">
    <property type="protein sequence ID" value="CUC09663.1"/>
    <property type="molecule type" value="Genomic_DNA"/>
</dbReference>
<keyword evidence="2" id="KW-1133">Transmembrane helix</keyword>
<evidence type="ECO:0000256" key="2">
    <source>
        <dbReference type="SAM" id="Phobius"/>
    </source>
</evidence>
<dbReference type="AlphaFoldDB" id="A0A0K6S7M5"/>
<gene>
    <name evidence="3" type="ORF">Cvel_22413.t1.CR1</name>
</gene>
<feature type="region of interest" description="Disordered" evidence="1">
    <location>
        <begin position="228"/>
        <end position="317"/>
    </location>
</feature>
<accession>A0A0K6S7M5</accession>
<keyword evidence="2" id="KW-0472">Membrane</keyword>
<keyword evidence="2" id="KW-0812">Transmembrane</keyword>
<name>A0A0K6S7M5_9ALVE</name>